<dbReference type="AlphaFoldDB" id="A0AAE7CIT5"/>
<gene>
    <name evidence="1" type="ORF">HCX60_02360</name>
</gene>
<dbReference type="Proteomes" id="UP000502504">
    <property type="component" value="Chromosome"/>
</dbReference>
<name>A0AAE7CIT5_STRAT</name>
<evidence type="ECO:0000313" key="1">
    <source>
        <dbReference type="EMBL" id="QIT42499.1"/>
    </source>
</evidence>
<organism evidence="1 2">
    <name type="scientific">Streptomyces antibioticus</name>
    <dbReference type="NCBI Taxonomy" id="1890"/>
    <lineage>
        <taxon>Bacteria</taxon>
        <taxon>Bacillati</taxon>
        <taxon>Actinomycetota</taxon>
        <taxon>Actinomycetes</taxon>
        <taxon>Kitasatosporales</taxon>
        <taxon>Streptomycetaceae</taxon>
        <taxon>Streptomyces</taxon>
    </lineage>
</organism>
<proteinExistence type="predicted"/>
<reference evidence="1 2" key="1">
    <citation type="submission" date="2020-03" db="EMBL/GenBank/DDBJ databases">
        <title>Is there a link between lipid content and antibiotic production in Streptomyces?</title>
        <authorList>
            <person name="David M."/>
            <person name="Lejeune C."/>
            <person name="Abreu S."/>
            <person name="Thibessard A."/>
            <person name="Leblond P."/>
            <person name="Chaminade P."/>
            <person name="Virolle M.-J."/>
        </authorList>
    </citation>
    <scope>NUCLEOTIDE SEQUENCE [LARGE SCALE GENOMIC DNA]</scope>
    <source>
        <strain evidence="1 2">DSM 41481</strain>
    </source>
</reference>
<accession>A0AAE7CIT5</accession>
<evidence type="ECO:0000313" key="2">
    <source>
        <dbReference type="Proteomes" id="UP000502504"/>
    </source>
</evidence>
<dbReference type="RefSeq" id="WP_167797142.1">
    <property type="nucleotide sequence ID" value="NZ_CM007717.1"/>
</dbReference>
<dbReference type="EMBL" id="CP050692">
    <property type="protein sequence ID" value="QIT42499.1"/>
    <property type="molecule type" value="Genomic_DNA"/>
</dbReference>
<protein>
    <submittedName>
        <fullName evidence="1">Uncharacterized protein</fullName>
    </submittedName>
</protein>
<sequence>MGERTDVPADRHPDGPPGLCRAAGQEAQLREVAAAHYRSAVELPSKGI</sequence>